<feature type="transmembrane region" description="Helical" evidence="1">
    <location>
        <begin position="275"/>
        <end position="294"/>
    </location>
</feature>
<feature type="transmembrane region" description="Helical" evidence="1">
    <location>
        <begin position="158"/>
        <end position="180"/>
    </location>
</feature>
<feature type="transmembrane region" description="Helical" evidence="1">
    <location>
        <begin position="380"/>
        <end position="396"/>
    </location>
</feature>
<evidence type="ECO:0000313" key="3">
    <source>
        <dbReference type="Proteomes" id="UP000244571"/>
    </source>
</evidence>
<gene>
    <name evidence="2" type="ORF">DBV39_04075</name>
</gene>
<organism evidence="2 3">
    <name type="scientific">Orrella marina</name>
    <dbReference type="NCBI Taxonomy" id="2163011"/>
    <lineage>
        <taxon>Bacteria</taxon>
        <taxon>Pseudomonadati</taxon>
        <taxon>Pseudomonadota</taxon>
        <taxon>Betaproteobacteria</taxon>
        <taxon>Burkholderiales</taxon>
        <taxon>Alcaligenaceae</taxon>
        <taxon>Orrella</taxon>
    </lineage>
</organism>
<feature type="transmembrane region" description="Helical" evidence="1">
    <location>
        <begin position="125"/>
        <end position="146"/>
    </location>
</feature>
<feature type="transmembrane region" description="Helical" evidence="1">
    <location>
        <begin position="62"/>
        <end position="83"/>
    </location>
</feature>
<keyword evidence="1" id="KW-0812">Transmembrane</keyword>
<evidence type="ECO:0000313" key="2">
    <source>
        <dbReference type="EMBL" id="AWB33031.1"/>
    </source>
</evidence>
<dbReference type="KEGG" id="boz:DBV39_04075"/>
<feature type="transmembrane region" description="Helical" evidence="1">
    <location>
        <begin position="241"/>
        <end position="263"/>
    </location>
</feature>
<dbReference type="AlphaFoldDB" id="A0A2R4XGW7"/>
<dbReference type="Proteomes" id="UP000244571">
    <property type="component" value="Chromosome"/>
</dbReference>
<keyword evidence="1" id="KW-0472">Membrane</keyword>
<keyword evidence="1" id="KW-1133">Transmembrane helix</keyword>
<feature type="transmembrane region" description="Helical" evidence="1">
    <location>
        <begin position="95"/>
        <end position="113"/>
    </location>
</feature>
<dbReference type="RefSeq" id="WP_108620461.1">
    <property type="nucleotide sequence ID" value="NZ_CP028901.1"/>
</dbReference>
<protein>
    <recommendedName>
        <fullName evidence="4">O-antigen ligase domain-containing protein</fullName>
    </recommendedName>
</protein>
<evidence type="ECO:0000256" key="1">
    <source>
        <dbReference type="SAM" id="Phobius"/>
    </source>
</evidence>
<evidence type="ECO:0008006" key="4">
    <source>
        <dbReference type="Google" id="ProtNLM"/>
    </source>
</evidence>
<name>A0A2R4XGW7_9BURK</name>
<feature type="transmembrane region" description="Helical" evidence="1">
    <location>
        <begin position="33"/>
        <end position="55"/>
    </location>
</feature>
<proteinExistence type="predicted"/>
<dbReference type="EMBL" id="CP028901">
    <property type="protein sequence ID" value="AWB33031.1"/>
    <property type="molecule type" value="Genomic_DNA"/>
</dbReference>
<reference evidence="2 3" key="1">
    <citation type="submission" date="2018-04" db="EMBL/GenBank/DDBJ databases">
        <title>Bordetella sp. HZ20 isolated from seawater.</title>
        <authorList>
            <person name="Sun C."/>
        </authorList>
    </citation>
    <scope>NUCLEOTIDE SEQUENCE [LARGE SCALE GENOMIC DNA]</scope>
    <source>
        <strain evidence="2 3">HZ20</strain>
    </source>
</reference>
<sequence length="466" mass="49774">MTDKKKSFLAIFLLLAISMRVVSGPTANLSYLLLAAFALLGRPHAIVALALSWFFSMLSPGIAAPATLASVGRYAVIFGAALSVLARSGMLSGRFYVSTPVAAILGMGILLIFHSTVVSPMPDVSILKIVSWTLVFATLVSAWQQLSWEERDNLSRQIFSGLIVIMVVSLPLLVLPLGYLRNGSGFQGILNHPQALGPTMALLGTWAGSQLFAQRKPSWFSIALVAISLLLVLLSEARTAGLAMVLGVSVAVLSAPVLAGKPLRVLMPGLRSKRIWTVLTATFIVAVAFAPRIINAVEHYITKSGRAGEVQSLLEAYDRSRGGLIDEMWVNITQHPLTGIGFGIASNPQEMFVERDPVLGLPVSASIEKGVLPVAILEELGVPLAILVALLFWALLRRGARNGVTPLAVTTTVLLLNMGESTFFSPGGLGLLPLVLIGWAATQSRVTEPRSDTSTIQVTSFQRVSY</sequence>
<accession>A0A2R4XGW7</accession>
<keyword evidence="3" id="KW-1185">Reference proteome</keyword>
<feature type="transmembrane region" description="Helical" evidence="1">
    <location>
        <begin position="218"/>
        <end position="235"/>
    </location>
</feature>
<dbReference type="OrthoDB" id="7068559at2"/>